<dbReference type="EMBL" id="CP021235">
    <property type="protein sequence ID" value="ARS37015.1"/>
    <property type="molecule type" value="Genomic_DNA"/>
</dbReference>
<keyword evidence="2" id="KW-1185">Reference proteome</keyword>
<dbReference type="AlphaFoldDB" id="A0A1X9YVT7"/>
<protein>
    <submittedName>
        <fullName evidence="1">Uncharacterized protein</fullName>
    </submittedName>
</protein>
<dbReference type="KEGG" id="pact:CA264_17155"/>
<reference evidence="2" key="1">
    <citation type="submission" date="2017-05" db="EMBL/GenBank/DDBJ databases">
        <authorList>
            <person name="Ray J."/>
            <person name="Price M."/>
            <person name="Deutschbauer A."/>
        </authorList>
    </citation>
    <scope>NUCLEOTIDE SEQUENCE [LARGE SCALE GENOMIC DNA]</scope>
    <source>
        <strain evidence="2">DSM 19842</strain>
    </source>
</reference>
<dbReference type="Proteomes" id="UP000266292">
    <property type="component" value="Chromosome"/>
</dbReference>
<proteinExistence type="predicted"/>
<accession>A0A1X9YVT7</accession>
<organism evidence="1 2">
    <name type="scientific">Pontibacter actiniarum</name>
    <dbReference type="NCBI Taxonomy" id="323450"/>
    <lineage>
        <taxon>Bacteria</taxon>
        <taxon>Pseudomonadati</taxon>
        <taxon>Bacteroidota</taxon>
        <taxon>Cytophagia</taxon>
        <taxon>Cytophagales</taxon>
        <taxon>Hymenobacteraceae</taxon>
        <taxon>Pontibacter</taxon>
    </lineage>
</organism>
<dbReference type="OrthoDB" id="5107704at2"/>
<gene>
    <name evidence="1" type="ORF">CA264_17155</name>
</gene>
<evidence type="ECO:0000313" key="2">
    <source>
        <dbReference type="Proteomes" id="UP000266292"/>
    </source>
</evidence>
<sequence>MEMGNDKIENNPSYQKLKKDLQGAEAFHTIAKFLSVLGIKNEKVDEAFSALPEMKKQLELLSKSPDRFNEHFSKSGWIAHESMNSDLMLTSIELAEKGCFEVAEQGLVDYYSSDKMQWLVHQLRRIEAFSIRYNFFLLAYEDTLAERYHSVVPNLLMMIDGAVNDIDKEKGFFAEKTNLTAWDSIAAHSTGLTALKTIFSDSRKKTTTEEMLLPYRHGILHGRDLGFANKTITAKCWAAVFAIKDWAFALKQGKGNPPPPEPNLSFTESLSQLKQSINDYSESKKKTEVVSRKVGEWKPRQLTVGVDLPENGSSSDYESFTPEQAAIKFIELWNKKNFGGIAQQIHQFSKAPINLKKEAGKVRKALEGKSIKDYRIVKIIDCSPAISEVTLGISILFNNELFEKEITLRLIYEGDNYEILIFGDKGGQWRFIDSFFHQVEYLF</sequence>
<evidence type="ECO:0000313" key="1">
    <source>
        <dbReference type="EMBL" id="ARS37015.1"/>
    </source>
</evidence>
<name>A0A1X9YVT7_9BACT</name>
<dbReference type="RefSeq" id="WP_025608632.1">
    <property type="nucleotide sequence ID" value="NZ_CP021235.1"/>
</dbReference>